<dbReference type="EC" id="3.1.1.-" evidence="7"/>
<evidence type="ECO:0000256" key="3">
    <source>
        <dbReference type="ARBA" id="ARBA00022821"/>
    </source>
</evidence>
<dbReference type="Pfam" id="PF01734">
    <property type="entry name" value="Patatin"/>
    <property type="match status" value="1"/>
</dbReference>
<dbReference type="InterPro" id="IPR002641">
    <property type="entry name" value="PNPLA_dom"/>
</dbReference>
<dbReference type="FunFam" id="3.40.1090.10:FF:000005">
    <property type="entry name" value="Patatin"/>
    <property type="match status" value="1"/>
</dbReference>
<dbReference type="PROSITE" id="PS51635">
    <property type="entry name" value="PNPLA"/>
    <property type="match status" value="1"/>
</dbReference>
<dbReference type="PANTHER" id="PTHR32176:SF99">
    <property type="entry name" value="PATATIN"/>
    <property type="match status" value="1"/>
</dbReference>
<gene>
    <name evidence="10" type="primary">LOC111022614</name>
</gene>
<reference evidence="10" key="1">
    <citation type="submission" date="2025-08" db="UniProtKB">
        <authorList>
            <consortium name="RefSeq"/>
        </authorList>
    </citation>
    <scope>IDENTIFICATION</scope>
    <source>
        <strain evidence="10">OHB3-1</strain>
    </source>
</reference>
<dbReference type="AlphaFoldDB" id="A0A6J1DQE4"/>
<dbReference type="CDD" id="cd07214">
    <property type="entry name" value="Pat17_isozyme_like"/>
    <property type="match status" value="1"/>
</dbReference>
<evidence type="ECO:0000313" key="9">
    <source>
        <dbReference type="Proteomes" id="UP000504603"/>
    </source>
</evidence>
<dbReference type="GO" id="GO:0004620">
    <property type="term" value="F:phospholipase activity"/>
    <property type="evidence" value="ECO:0007669"/>
    <property type="project" value="TreeGrafter"/>
</dbReference>
<organism evidence="9 10">
    <name type="scientific">Momordica charantia</name>
    <name type="common">Bitter gourd</name>
    <name type="synonym">Balsam pear</name>
    <dbReference type="NCBI Taxonomy" id="3673"/>
    <lineage>
        <taxon>Eukaryota</taxon>
        <taxon>Viridiplantae</taxon>
        <taxon>Streptophyta</taxon>
        <taxon>Embryophyta</taxon>
        <taxon>Tracheophyta</taxon>
        <taxon>Spermatophyta</taxon>
        <taxon>Magnoliopsida</taxon>
        <taxon>eudicotyledons</taxon>
        <taxon>Gunneridae</taxon>
        <taxon>Pentapetalae</taxon>
        <taxon>rosids</taxon>
        <taxon>fabids</taxon>
        <taxon>Cucurbitales</taxon>
        <taxon>Cucurbitaceae</taxon>
        <taxon>Momordiceae</taxon>
        <taxon>Momordica</taxon>
    </lineage>
</organism>
<evidence type="ECO:0000256" key="2">
    <source>
        <dbReference type="ARBA" id="ARBA00022801"/>
    </source>
</evidence>
<dbReference type="GO" id="GO:0006952">
    <property type="term" value="P:defense response"/>
    <property type="evidence" value="ECO:0007669"/>
    <property type="project" value="UniProtKB-KW"/>
</dbReference>
<feature type="short sequence motif" description="GXSXG" evidence="6">
    <location>
        <begin position="56"/>
        <end position="60"/>
    </location>
</feature>
<keyword evidence="5 6" id="KW-0443">Lipid metabolism</keyword>
<proteinExistence type="inferred from homology"/>
<feature type="domain" description="PNPLA" evidence="8">
    <location>
        <begin position="14"/>
        <end position="220"/>
    </location>
</feature>
<dbReference type="InterPro" id="IPR016035">
    <property type="entry name" value="Acyl_Trfase/lysoPLipase"/>
</dbReference>
<evidence type="ECO:0000256" key="6">
    <source>
        <dbReference type="PROSITE-ProRule" id="PRU01161"/>
    </source>
</evidence>
<dbReference type="Proteomes" id="UP000504603">
    <property type="component" value="Unplaced"/>
</dbReference>
<keyword evidence="2 6" id="KW-0378">Hydrolase</keyword>
<comment type="function">
    <text evidence="7">Lipolytic acyl hydrolase (LAH).</text>
</comment>
<dbReference type="GO" id="GO:0047372">
    <property type="term" value="F:monoacylglycerol lipase activity"/>
    <property type="evidence" value="ECO:0007669"/>
    <property type="project" value="TreeGrafter"/>
</dbReference>
<feature type="short sequence motif" description="DGA/G" evidence="6">
    <location>
        <begin position="207"/>
        <end position="209"/>
    </location>
</feature>
<sequence>MEANFAKGKMITVLSIDGGGIRGIIPATMLTFLEAKLQELDGPDARVADYFDVMAGTSTGGLVTTMITAPNKDNRPLYAAKDIVKFYLDHTPHIFPQKNHLFSQVTNLFGQVMGPKYDGKYLRSLTNDLLGDLTLSQTLAYVVIPAFDIKLLQPVIFTTNDAKLNESKNPRLADVCISTSAAPTYLPAHYFETKDSNGTTRAFHLVDGGVAANNPTLTAISHITKEISVMGNSEYIKIKPMDTRRMLVLSLGTGSPKNDEKYSAPQASKWGLFNWMFDDGATPIIDFFGDASADMVDYHVSTLFQSLNSKENYLRIQDDTLTGDVASVDVATQENLQRLIETGEALLKKPVSRVNLETGKFEPVEGEGSNEEAVAEFAKMLSEERKLRLST</sequence>
<comment type="similarity">
    <text evidence="1 7">Belongs to the patatin family.</text>
</comment>
<feature type="active site" description="Proton acceptor" evidence="6">
    <location>
        <position position="207"/>
    </location>
</feature>
<evidence type="ECO:0000256" key="4">
    <source>
        <dbReference type="ARBA" id="ARBA00022963"/>
    </source>
</evidence>
<evidence type="ECO:0000313" key="10">
    <source>
        <dbReference type="RefSeq" id="XP_022155484.1"/>
    </source>
</evidence>
<dbReference type="PANTHER" id="PTHR32176">
    <property type="entry name" value="XYLOSE ISOMERASE"/>
    <property type="match status" value="1"/>
</dbReference>
<comment type="domain">
    <text evidence="7">The nitrogen atoms of the two glycine residues in the GGXR motif define the oxyanion hole, and stabilize the oxyanion that forms during the nucleophilic attack by the catalytic serine during substrate cleavage.</text>
</comment>
<feature type="short sequence motif" description="GXGXXG" evidence="6">
    <location>
        <begin position="18"/>
        <end position="23"/>
    </location>
</feature>
<dbReference type="GO" id="GO:0016042">
    <property type="term" value="P:lipid catabolic process"/>
    <property type="evidence" value="ECO:0007669"/>
    <property type="project" value="UniProtKB-UniRule"/>
</dbReference>
<feature type="active site" description="Nucleophile" evidence="6">
    <location>
        <position position="58"/>
    </location>
</feature>
<evidence type="ECO:0000259" key="8">
    <source>
        <dbReference type="PROSITE" id="PS51635"/>
    </source>
</evidence>
<dbReference type="Gene3D" id="3.40.1090.10">
    <property type="entry name" value="Cytosolic phospholipase A2 catalytic domain"/>
    <property type="match status" value="1"/>
</dbReference>
<keyword evidence="3" id="KW-0611">Plant defense</keyword>
<protein>
    <recommendedName>
        <fullName evidence="7">Patatin</fullName>
        <ecNumber evidence="7">3.1.1.-</ecNumber>
    </recommendedName>
</protein>
<keyword evidence="4 6" id="KW-0442">Lipid degradation</keyword>
<evidence type="ECO:0000256" key="5">
    <source>
        <dbReference type="ARBA" id="ARBA00023098"/>
    </source>
</evidence>
<dbReference type="SUPFAM" id="SSF52151">
    <property type="entry name" value="FabD/lysophospholipase-like"/>
    <property type="match status" value="1"/>
</dbReference>
<keyword evidence="9" id="KW-1185">Reference proteome</keyword>
<accession>A0A6J1DQE4</accession>
<evidence type="ECO:0000256" key="7">
    <source>
        <dbReference type="RuleBase" id="RU361262"/>
    </source>
</evidence>
<dbReference type="RefSeq" id="XP_022155484.1">
    <property type="nucleotide sequence ID" value="XM_022299792.1"/>
</dbReference>
<dbReference type="GeneID" id="111022614"/>
<evidence type="ECO:0000256" key="1">
    <source>
        <dbReference type="ARBA" id="ARBA00010240"/>
    </source>
</evidence>
<name>A0A6J1DQE4_MOMCH</name>